<protein>
    <submittedName>
        <fullName evidence="2">Uncharacterized protein</fullName>
    </submittedName>
</protein>
<evidence type="ECO:0000313" key="2">
    <source>
        <dbReference type="EMBL" id="WNM22683.1"/>
    </source>
</evidence>
<organism evidence="2 3">
    <name type="scientific">Flavobacterium capsici</name>
    <dbReference type="NCBI Taxonomy" id="3075618"/>
    <lineage>
        <taxon>Bacteria</taxon>
        <taxon>Pseudomonadati</taxon>
        <taxon>Bacteroidota</taxon>
        <taxon>Flavobacteriia</taxon>
        <taxon>Flavobacteriales</taxon>
        <taxon>Flavobacteriaceae</taxon>
        <taxon>Flavobacterium</taxon>
    </lineage>
</organism>
<name>A0AA96F289_9FLAO</name>
<dbReference type="AlphaFoldDB" id="A0AA96F289"/>
<accession>A0AA96EX71</accession>
<evidence type="ECO:0000313" key="3">
    <source>
        <dbReference type="Proteomes" id="UP001304515"/>
    </source>
</evidence>
<keyword evidence="3" id="KW-1185">Reference proteome</keyword>
<dbReference type="Proteomes" id="UP001304515">
    <property type="component" value="Chromosome"/>
</dbReference>
<dbReference type="RefSeq" id="WP_313322692.1">
    <property type="nucleotide sequence ID" value="NZ_CP134878.1"/>
</dbReference>
<evidence type="ECO:0000313" key="1">
    <source>
        <dbReference type="EMBL" id="WNM18632.1"/>
    </source>
</evidence>
<gene>
    <name evidence="2" type="ORF">RN605_04800</name>
    <name evidence="1" type="ORF">RN608_11500</name>
</gene>
<accession>A0AA96F289</accession>
<reference evidence="2 3" key="1">
    <citation type="submission" date="2023-09" db="EMBL/GenBank/DDBJ databases">
        <title>Flavobacterium sp. a novel bacteria isolate from Pepper rhizosphere.</title>
        <authorList>
            <person name="Peng Y."/>
            <person name="Lee J."/>
        </authorList>
    </citation>
    <scope>NUCLEOTIDE SEQUENCE [LARGE SCALE GENOMIC DNA]</scope>
    <source>
        <strain evidence="1">PMR2A8</strain>
        <strain evidence="2 3">PMTSA4</strain>
    </source>
</reference>
<sequence>MTFKFNATKGGNVVPVSLIVFKQMLNDRHSIYIGVFGNQNALDDDKLADSSLEEIYKGFNSYLMKNNIELDTVLHTNTKPDEQHIYDTYKEYEFMLFRK</sequence>
<dbReference type="EMBL" id="CP134890">
    <property type="protein sequence ID" value="WNM22683.1"/>
    <property type="molecule type" value="Genomic_DNA"/>
</dbReference>
<proteinExistence type="predicted"/>
<dbReference type="EMBL" id="CP134878">
    <property type="protein sequence ID" value="WNM18632.1"/>
    <property type="molecule type" value="Genomic_DNA"/>
</dbReference>
<dbReference type="KEGG" id="fcj:RN605_04800"/>